<reference evidence="2 3" key="1">
    <citation type="submission" date="2018-08" db="EMBL/GenBank/DDBJ databases">
        <title>Meiothermus luteus KCTC 52599 genome sequencing project.</title>
        <authorList>
            <person name="Da Costa M.S."/>
            <person name="Albuquerque L."/>
            <person name="Raposo P."/>
            <person name="Froufe H.J.C."/>
            <person name="Barroso C.S."/>
            <person name="Egas C."/>
        </authorList>
    </citation>
    <scope>NUCLEOTIDE SEQUENCE [LARGE SCALE GENOMIC DNA]</scope>
    <source>
        <strain evidence="2 3">KCTC 52599</strain>
    </source>
</reference>
<dbReference type="InterPro" id="IPR041657">
    <property type="entry name" value="HTH_17"/>
</dbReference>
<dbReference type="GO" id="GO:0003677">
    <property type="term" value="F:DNA binding"/>
    <property type="evidence" value="ECO:0007669"/>
    <property type="project" value="InterPro"/>
</dbReference>
<dbReference type="Proteomes" id="UP000265800">
    <property type="component" value="Unassembled WGS sequence"/>
</dbReference>
<gene>
    <name evidence="2" type="ORF">Mlute_01903</name>
</gene>
<evidence type="ECO:0000313" key="3">
    <source>
        <dbReference type="Proteomes" id="UP000265800"/>
    </source>
</evidence>
<dbReference type="InterPro" id="IPR010093">
    <property type="entry name" value="SinI_DNA-bd"/>
</dbReference>
<evidence type="ECO:0000259" key="1">
    <source>
        <dbReference type="Pfam" id="PF12728"/>
    </source>
</evidence>
<keyword evidence="3" id="KW-1185">Reference proteome</keyword>
<evidence type="ECO:0000313" key="2">
    <source>
        <dbReference type="EMBL" id="RIH84370.1"/>
    </source>
</evidence>
<proteinExistence type="predicted"/>
<dbReference type="Pfam" id="PF12728">
    <property type="entry name" value="HTH_17"/>
    <property type="match status" value="1"/>
</dbReference>
<protein>
    <submittedName>
        <fullName evidence="2">DNA binding domain, excisionase family</fullName>
    </submittedName>
</protein>
<dbReference type="EMBL" id="QWKZ01000062">
    <property type="protein sequence ID" value="RIH84370.1"/>
    <property type="molecule type" value="Genomic_DNA"/>
</dbReference>
<accession>A0A399ELT0</accession>
<dbReference type="SUPFAM" id="SSF46955">
    <property type="entry name" value="Putative DNA-binding domain"/>
    <property type="match status" value="1"/>
</dbReference>
<dbReference type="OrthoDB" id="26212at2"/>
<comment type="caution">
    <text evidence="2">The sequence shown here is derived from an EMBL/GenBank/DDBJ whole genome shotgun (WGS) entry which is preliminary data.</text>
</comment>
<dbReference type="RefSeq" id="WP_119360482.1">
    <property type="nucleotide sequence ID" value="NZ_QWKZ01000062.1"/>
</dbReference>
<organism evidence="2 3">
    <name type="scientific">Meiothermus luteus</name>
    <dbReference type="NCBI Taxonomy" id="2026184"/>
    <lineage>
        <taxon>Bacteria</taxon>
        <taxon>Thermotogati</taxon>
        <taxon>Deinococcota</taxon>
        <taxon>Deinococci</taxon>
        <taxon>Thermales</taxon>
        <taxon>Thermaceae</taxon>
        <taxon>Meiothermus</taxon>
    </lineage>
</organism>
<dbReference type="AlphaFoldDB" id="A0A399ELT0"/>
<sequence>MNALTFSVLSKGQEQELQKFMKNLSPGKTLRMDGHSLELTPELVAILRQLLEPLARGEPVRILPLEAELSTQQAAELLGVSRPHLIRLLQEGKIPHRKVGTHRRVQVKDVLDYLEASKKRGRELLDQLITESQALGLDD</sequence>
<dbReference type="InterPro" id="IPR009061">
    <property type="entry name" value="DNA-bd_dom_put_sf"/>
</dbReference>
<dbReference type="NCBIfam" id="TIGR01764">
    <property type="entry name" value="excise"/>
    <property type="match status" value="1"/>
</dbReference>
<name>A0A399ELT0_9DEIN</name>
<feature type="domain" description="Helix-turn-helix" evidence="1">
    <location>
        <begin position="69"/>
        <end position="116"/>
    </location>
</feature>